<keyword evidence="3" id="KW-1185">Reference proteome</keyword>
<gene>
    <name evidence="2" type="ORF">TKK_008573</name>
</gene>
<evidence type="ECO:0000313" key="3">
    <source>
        <dbReference type="Proteomes" id="UP001627154"/>
    </source>
</evidence>
<dbReference type="Proteomes" id="UP001627154">
    <property type="component" value="Unassembled WGS sequence"/>
</dbReference>
<name>A0ABD2WXQ3_9HYME</name>
<feature type="compositionally biased region" description="Polar residues" evidence="1">
    <location>
        <begin position="17"/>
        <end position="29"/>
    </location>
</feature>
<reference evidence="2 3" key="1">
    <citation type="journal article" date="2024" name="bioRxiv">
        <title>A reference genome for Trichogramma kaykai: A tiny desert-dwelling parasitoid wasp with competing sex-ratio distorters.</title>
        <authorList>
            <person name="Culotta J."/>
            <person name="Lindsey A.R."/>
        </authorList>
    </citation>
    <scope>NUCLEOTIDE SEQUENCE [LARGE SCALE GENOMIC DNA]</scope>
    <source>
        <strain evidence="2 3">KSX58</strain>
    </source>
</reference>
<accession>A0ABD2WXQ3</accession>
<feature type="region of interest" description="Disordered" evidence="1">
    <location>
        <begin position="1"/>
        <end position="30"/>
    </location>
</feature>
<organism evidence="2 3">
    <name type="scientific">Trichogramma kaykai</name>
    <dbReference type="NCBI Taxonomy" id="54128"/>
    <lineage>
        <taxon>Eukaryota</taxon>
        <taxon>Metazoa</taxon>
        <taxon>Ecdysozoa</taxon>
        <taxon>Arthropoda</taxon>
        <taxon>Hexapoda</taxon>
        <taxon>Insecta</taxon>
        <taxon>Pterygota</taxon>
        <taxon>Neoptera</taxon>
        <taxon>Endopterygota</taxon>
        <taxon>Hymenoptera</taxon>
        <taxon>Apocrita</taxon>
        <taxon>Proctotrupomorpha</taxon>
        <taxon>Chalcidoidea</taxon>
        <taxon>Trichogrammatidae</taxon>
        <taxon>Trichogramma</taxon>
    </lineage>
</organism>
<evidence type="ECO:0000256" key="1">
    <source>
        <dbReference type="SAM" id="MobiDB-lite"/>
    </source>
</evidence>
<protein>
    <recommendedName>
        <fullName evidence="4">C2H2-type domain-containing protein</fullName>
    </recommendedName>
</protein>
<dbReference type="EMBL" id="JBJJXI010000061">
    <property type="protein sequence ID" value="KAL3397837.1"/>
    <property type="molecule type" value="Genomic_DNA"/>
</dbReference>
<comment type="caution">
    <text evidence="2">The sequence shown here is derived from an EMBL/GenBank/DDBJ whole genome shotgun (WGS) entry which is preliminary data.</text>
</comment>
<proteinExistence type="predicted"/>
<sequence length="112" mass="12965">MSVNGSARALVEDDEPSSSQDRSPDSNLNVGRAVTDAVHERFRQNLIYCESCKETFIGNGVSIKKHFNRSHLADVKCIYCSGKVHHYYKVKNNDNKAEKFYYHRCRDWMSMK</sequence>
<evidence type="ECO:0000313" key="2">
    <source>
        <dbReference type="EMBL" id="KAL3397837.1"/>
    </source>
</evidence>
<dbReference type="AlphaFoldDB" id="A0ABD2WXQ3"/>
<evidence type="ECO:0008006" key="4">
    <source>
        <dbReference type="Google" id="ProtNLM"/>
    </source>
</evidence>